<dbReference type="NCBIfam" id="TIGR04474">
    <property type="entry name" value="tcm_partner"/>
    <property type="match status" value="1"/>
</dbReference>
<comment type="caution">
    <text evidence="1">The sequence shown here is derived from an EMBL/GenBank/DDBJ whole genome shotgun (WGS) entry which is preliminary data.</text>
</comment>
<evidence type="ECO:0000313" key="2">
    <source>
        <dbReference type="Proteomes" id="UP000031599"/>
    </source>
</evidence>
<accession>A0A0C2DAM6</accession>
<proteinExistence type="predicted"/>
<protein>
    <submittedName>
        <fullName evidence="1">Uncharacterized protein</fullName>
    </submittedName>
</protein>
<reference evidence="1 2" key="1">
    <citation type="submission" date="2014-12" db="EMBL/GenBank/DDBJ databases">
        <title>Genome assembly of Enhygromyxa salina DSM 15201.</title>
        <authorList>
            <person name="Sharma G."/>
            <person name="Subramanian S."/>
        </authorList>
    </citation>
    <scope>NUCLEOTIDE SEQUENCE [LARGE SCALE GENOMIC DNA]</scope>
    <source>
        <strain evidence="1 2">DSM 15201</strain>
    </source>
</reference>
<dbReference type="AlphaFoldDB" id="A0A0C2DAM6"/>
<gene>
    <name evidence="1" type="ORF">DB30_00250</name>
</gene>
<sequence>MIHAIRDAEAAANAARNKNFAIEADFFFIEKRRQNIEVLEATLRIDPTAIAYEKQGRIHVLRGSFEDRVAEIVAQVETKGRAGRAIFLLDQYGYTNVPLATLRDIMARLPRAEFLLTFATDWLID</sequence>
<dbReference type="Proteomes" id="UP000031599">
    <property type="component" value="Unassembled WGS sequence"/>
</dbReference>
<dbReference type="InterPro" id="IPR031009">
    <property type="entry name" value="Tcm_partner"/>
</dbReference>
<dbReference type="EMBL" id="JMCC02000010">
    <property type="protein sequence ID" value="KIG18565.1"/>
    <property type="molecule type" value="Genomic_DNA"/>
</dbReference>
<organism evidence="1 2">
    <name type="scientific">Enhygromyxa salina</name>
    <dbReference type="NCBI Taxonomy" id="215803"/>
    <lineage>
        <taxon>Bacteria</taxon>
        <taxon>Pseudomonadati</taxon>
        <taxon>Myxococcota</taxon>
        <taxon>Polyangia</taxon>
        <taxon>Nannocystales</taxon>
        <taxon>Nannocystaceae</taxon>
        <taxon>Enhygromyxa</taxon>
    </lineage>
</organism>
<evidence type="ECO:0000313" key="1">
    <source>
        <dbReference type="EMBL" id="KIG18565.1"/>
    </source>
</evidence>
<name>A0A0C2DAM6_9BACT</name>